<feature type="domain" description="Amidase" evidence="1">
    <location>
        <begin position="13"/>
        <end position="195"/>
    </location>
</feature>
<comment type="caution">
    <text evidence="2">The sequence shown here is derived from an EMBL/GenBank/DDBJ whole genome shotgun (WGS) entry which is preliminary data.</text>
</comment>
<evidence type="ECO:0000313" key="3">
    <source>
        <dbReference type="Proteomes" id="UP000053176"/>
    </source>
</evidence>
<organism evidence="2 3">
    <name type="scientific">Rhizobium loti</name>
    <name type="common">Mesorhizobium loti</name>
    <dbReference type="NCBI Taxonomy" id="381"/>
    <lineage>
        <taxon>Bacteria</taxon>
        <taxon>Pseudomonadati</taxon>
        <taxon>Pseudomonadota</taxon>
        <taxon>Alphaproteobacteria</taxon>
        <taxon>Hyphomicrobiales</taxon>
        <taxon>Phyllobacteriaceae</taxon>
        <taxon>Mesorhizobium</taxon>
    </lineage>
</organism>
<evidence type="ECO:0000313" key="2">
    <source>
        <dbReference type="EMBL" id="KUM24290.1"/>
    </source>
</evidence>
<dbReference type="Proteomes" id="UP000053176">
    <property type="component" value="Unassembled WGS sequence"/>
</dbReference>
<dbReference type="InterPro" id="IPR023631">
    <property type="entry name" value="Amidase_dom"/>
</dbReference>
<dbReference type="AlphaFoldDB" id="A0A117N202"/>
<dbReference type="SUPFAM" id="SSF75304">
    <property type="entry name" value="Amidase signature (AS) enzymes"/>
    <property type="match status" value="1"/>
</dbReference>
<sequence length="215" mass="23620">MCLKDPVGRLCGSDQRDAVLRAAQVLEAHGHHIVEYQYPDGLDATPWFDHLWIFDIVRLVDERAREIGRAPTTEDLEPLTFHLLEKAKAGAIAAHVRARDARRAYTIRYLESMRGIDICLTPTLAVNPPHVGSLNFNAFTDVDAWSKAGYEFAPFSIPSNISGQPSASCPYFKNSVGLSVGVQLSGKPGDDLLVLQLCAQLEMSSDANLKELSEA</sequence>
<dbReference type="Pfam" id="PF01425">
    <property type="entry name" value="Amidase"/>
    <property type="match status" value="1"/>
</dbReference>
<name>A0A117N202_RHILI</name>
<dbReference type="InterPro" id="IPR036928">
    <property type="entry name" value="AS_sf"/>
</dbReference>
<reference evidence="2 3" key="1">
    <citation type="submission" date="2015-12" db="EMBL/GenBank/DDBJ databases">
        <title>Draft genome sequence of Mesorhizobium sp. UFLA 01-765, a multitolerant efficient symbiont and plant-growth promoting strain isolated from Zn-mining soil using Leucaena leucocephala as a trap plant.</title>
        <authorList>
            <person name="Rangel W.M."/>
            <person name="Thijs S."/>
            <person name="Longatti S.M."/>
            <person name="Moreira F.M."/>
            <person name="Weyens N."/>
            <person name="Vangronsveld J."/>
            <person name="Van Hamme J.D."/>
            <person name="Bottos E.M."/>
            <person name="Rineau F."/>
        </authorList>
    </citation>
    <scope>NUCLEOTIDE SEQUENCE [LARGE SCALE GENOMIC DNA]</scope>
    <source>
        <strain evidence="2 3">UFLA 01-765</strain>
    </source>
</reference>
<gene>
    <name evidence="2" type="ORF">AU467_31250</name>
</gene>
<evidence type="ECO:0000259" key="1">
    <source>
        <dbReference type="Pfam" id="PF01425"/>
    </source>
</evidence>
<protein>
    <recommendedName>
        <fullName evidence="1">Amidase domain-containing protein</fullName>
    </recommendedName>
</protein>
<dbReference type="EMBL" id="LPWA01000141">
    <property type="protein sequence ID" value="KUM24290.1"/>
    <property type="molecule type" value="Genomic_DNA"/>
</dbReference>
<proteinExistence type="predicted"/>
<dbReference type="Gene3D" id="3.90.1300.10">
    <property type="entry name" value="Amidase signature (AS) domain"/>
    <property type="match status" value="1"/>
</dbReference>
<accession>A0A117N202</accession>